<name>A0A5S3Z1K4_9GAMM</name>
<evidence type="ECO:0000313" key="3">
    <source>
        <dbReference type="Proteomes" id="UP000305874"/>
    </source>
</evidence>
<sequence length="363" mass="42300">MPSILPVHPQPLPGELFSSWVHRVARANGQNVFSLCYLLAPEMKNTYYNCDYLVDEGIVFKFAKVLRASREKAYRTTLESFAGYLFEQATPKAHIKTCILQTGIKRYDDVRFNLQFCPACLSEGCSYFRKKWRISWLTVCTEHACQLHDRCPECNFPVRPLKNDVGQPYKMPFLGKITECFQCGFELKDSTAKRANLEVLSDACWYEEALDLGYISLTERTWIYSFSLFSVLRHLIYLIGSGSSKGGNPDTMPHEFRYNAMRELRGVFRDWPNRLIELCNRRGIKYYHFTNMTKRKPLLPYWLDAAIRPRMYKPKLGPTKESVAAAIAYLRTHEIRTSLLQVNRILGYRDSGLIKKFYKEIHE</sequence>
<protein>
    <recommendedName>
        <fullName evidence="1">TniQ domain-containing protein</fullName>
    </recommendedName>
</protein>
<reference evidence="3" key="2">
    <citation type="submission" date="2019-06" db="EMBL/GenBank/DDBJ databases">
        <title>Co-occurence of chitin degradation, pigmentation and bioactivity in marine Pseudoalteromonas.</title>
        <authorList>
            <person name="Sonnenschein E.C."/>
            <person name="Bech P.K."/>
        </authorList>
    </citation>
    <scope>NUCLEOTIDE SEQUENCE [LARGE SCALE GENOMIC DNA]</scope>
    <source>
        <strain evidence="3">S2897</strain>
    </source>
</reference>
<accession>A0A5S3Z1K4</accession>
<organism evidence="2 3">
    <name type="scientific">Pseudoalteromonas ruthenica</name>
    <dbReference type="NCBI Taxonomy" id="151081"/>
    <lineage>
        <taxon>Bacteria</taxon>
        <taxon>Pseudomonadati</taxon>
        <taxon>Pseudomonadota</taxon>
        <taxon>Gammaproteobacteria</taxon>
        <taxon>Alteromonadales</taxon>
        <taxon>Pseudoalteromonadaceae</taxon>
        <taxon>Pseudoalteromonas</taxon>
    </lineage>
</organism>
<feature type="domain" description="TniQ" evidence="1">
    <location>
        <begin position="6"/>
        <end position="147"/>
    </location>
</feature>
<evidence type="ECO:0000259" key="1">
    <source>
        <dbReference type="Pfam" id="PF06527"/>
    </source>
</evidence>
<dbReference type="EMBL" id="PNCG01000026">
    <property type="protein sequence ID" value="TMP85487.1"/>
    <property type="molecule type" value="Genomic_DNA"/>
</dbReference>
<dbReference type="AlphaFoldDB" id="A0A5S3Z1K4"/>
<dbReference type="InterPro" id="IPR009492">
    <property type="entry name" value="TniQ"/>
</dbReference>
<reference evidence="2 3" key="1">
    <citation type="submission" date="2017-12" db="EMBL/GenBank/DDBJ databases">
        <authorList>
            <person name="Paulsen S."/>
            <person name="Gram L.K."/>
        </authorList>
    </citation>
    <scope>NUCLEOTIDE SEQUENCE [LARGE SCALE GENOMIC DNA]</scope>
    <source>
        <strain evidence="2 3">S2897</strain>
    </source>
</reference>
<comment type="caution">
    <text evidence="2">The sequence shown here is derived from an EMBL/GenBank/DDBJ whole genome shotgun (WGS) entry which is preliminary data.</text>
</comment>
<proteinExistence type="predicted"/>
<evidence type="ECO:0000313" key="2">
    <source>
        <dbReference type="EMBL" id="TMP85487.1"/>
    </source>
</evidence>
<dbReference type="Pfam" id="PF06527">
    <property type="entry name" value="TniQ"/>
    <property type="match status" value="1"/>
</dbReference>
<dbReference type="RefSeq" id="WP_138549074.1">
    <property type="nucleotide sequence ID" value="NZ_PNCG01000026.1"/>
</dbReference>
<dbReference type="Proteomes" id="UP000305874">
    <property type="component" value="Unassembled WGS sequence"/>
</dbReference>
<gene>
    <name evidence="2" type="ORF">CWC05_18270</name>
</gene>